<evidence type="ECO:0000256" key="1">
    <source>
        <dbReference type="ARBA" id="ARBA00004370"/>
    </source>
</evidence>
<evidence type="ECO:0000256" key="8">
    <source>
        <dbReference type="SAM" id="SignalP"/>
    </source>
</evidence>
<feature type="signal peptide" evidence="8">
    <location>
        <begin position="1"/>
        <end position="21"/>
    </location>
</feature>
<keyword evidence="3 7" id="KW-0812">Transmembrane</keyword>
<keyword evidence="2" id="KW-0433">Leucine-rich repeat</keyword>
<feature type="chain" id="PRO_5040377429" description="Protein kinase domain-containing protein" evidence="8">
    <location>
        <begin position="22"/>
        <end position="614"/>
    </location>
</feature>
<dbReference type="PROSITE" id="PS51450">
    <property type="entry name" value="LRR"/>
    <property type="match status" value="1"/>
</dbReference>
<evidence type="ECO:0000256" key="2">
    <source>
        <dbReference type="ARBA" id="ARBA00022614"/>
    </source>
</evidence>
<keyword evidence="4" id="KW-0677">Repeat</keyword>
<reference evidence="10" key="1">
    <citation type="journal article" date="2022" name="Cell">
        <title>Repeat-based holocentromeres influence genome architecture and karyotype evolution.</title>
        <authorList>
            <person name="Hofstatter P.G."/>
            <person name="Thangavel G."/>
            <person name="Lux T."/>
            <person name="Neumann P."/>
            <person name="Vondrak T."/>
            <person name="Novak P."/>
            <person name="Zhang M."/>
            <person name="Costa L."/>
            <person name="Castellani M."/>
            <person name="Scott A."/>
            <person name="Toegelov H."/>
            <person name="Fuchs J."/>
            <person name="Mata-Sucre Y."/>
            <person name="Dias Y."/>
            <person name="Vanzela A.L.L."/>
            <person name="Huettel B."/>
            <person name="Almeida C.C.S."/>
            <person name="Simkova H."/>
            <person name="Souza G."/>
            <person name="Pedrosa-Harand A."/>
            <person name="Macas J."/>
            <person name="Mayer K.F.X."/>
            <person name="Houben A."/>
            <person name="Marques A."/>
        </authorList>
    </citation>
    <scope>NUCLEOTIDE SEQUENCE</scope>
    <source>
        <strain evidence="10">RhyBre1mFocal</strain>
    </source>
</reference>
<dbReference type="Pfam" id="PF13855">
    <property type="entry name" value="LRR_8"/>
    <property type="match status" value="1"/>
</dbReference>
<dbReference type="InterPro" id="IPR001611">
    <property type="entry name" value="Leu-rich_rpt"/>
</dbReference>
<dbReference type="Gene3D" id="3.30.200.20">
    <property type="entry name" value="Phosphorylase Kinase, domain 1"/>
    <property type="match status" value="1"/>
</dbReference>
<dbReference type="OrthoDB" id="1394818at2759"/>
<name>A0A9Q0CBR8_9POAL</name>
<dbReference type="GO" id="GO:0005524">
    <property type="term" value="F:ATP binding"/>
    <property type="evidence" value="ECO:0007669"/>
    <property type="project" value="InterPro"/>
</dbReference>
<dbReference type="Proteomes" id="UP001151287">
    <property type="component" value="Unassembled WGS sequence"/>
</dbReference>
<evidence type="ECO:0000256" key="3">
    <source>
        <dbReference type="ARBA" id="ARBA00022692"/>
    </source>
</evidence>
<feature type="transmembrane region" description="Helical" evidence="7">
    <location>
        <begin position="254"/>
        <end position="278"/>
    </location>
</feature>
<dbReference type="PANTHER" id="PTHR48007">
    <property type="entry name" value="LEUCINE-RICH REPEAT RECEPTOR-LIKE PROTEIN KINASE PXC1"/>
    <property type="match status" value="1"/>
</dbReference>
<keyword evidence="5 7" id="KW-1133">Transmembrane helix</keyword>
<dbReference type="Gene3D" id="3.80.10.10">
    <property type="entry name" value="Ribonuclease Inhibitor"/>
    <property type="match status" value="2"/>
</dbReference>
<dbReference type="PANTHER" id="PTHR48007:SF84">
    <property type="entry name" value="(WILD MALAYSIAN BANANA) HYPOTHETICAL PROTEIN"/>
    <property type="match status" value="1"/>
</dbReference>
<comment type="subcellular location">
    <subcellularLocation>
        <location evidence="1">Membrane</location>
    </subcellularLocation>
</comment>
<dbReference type="Pfam" id="PF00560">
    <property type="entry name" value="LRR_1"/>
    <property type="match status" value="3"/>
</dbReference>
<dbReference type="Gene3D" id="1.10.510.10">
    <property type="entry name" value="Transferase(Phosphotransferase) domain 1"/>
    <property type="match status" value="2"/>
</dbReference>
<dbReference type="InterPro" id="IPR032675">
    <property type="entry name" value="LRR_dom_sf"/>
</dbReference>
<dbReference type="InterPro" id="IPR011009">
    <property type="entry name" value="Kinase-like_dom_sf"/>
</dbReference>
<keyword evidence="6 7" id="KW-0472">Membrane</keyword>
<gene>
    <name evidence="10" type="ORF">LUZ63_015132</name>
</gene>
<evidence type="ECO:0000259" key="9">
    <source>
        <dbReference type="PROSITE" id="PS50011"/>
    </source>
</evidence>
<dbReference type="InterPro" id="IPR001245">
    <property type="entry name" value="Ser-Thr/Tyr_kinase_cat_dom"/>
</dbReference>
<feature type="domain" description="Protein kinase" evidence="9">
    <location>
        <begin position="332"/>
        <end position="607"/>
    </location>
</feature>
<sequence length="614" mass="67849">MKNLLALFSLLCFSFFPISFSKCNISDHGLLSLAFHQVLNFHPIPCQPIHNITLPSRNLTGSVSWTVLGNLSSLHFVDLSNNSLQGSIPTQFWSVPSLEHVNLARNRLGGALRLGPVRRGRSSLKYLYLSQNRFTSVVNISHLNALEVLDISSNKIGLVPVGLNNLTKLVHLDLSHNSMHGHVPQDLPPFTGLRFLNISYNNFSGEVTVSIQKKFGKSAFIKAGNIKFLNSSSVNGTTSKNSTSQKPREHKRTLLLAILIPISAIIILSLFLCTLCMINKTRIKKKHHKANEQAVKDAIALAIEDTETSWVAEAKWTAPVVMIEKPLMQLTFAELAVAASGFGRESQLAERGGRSGPAYRAVLPGDLHVVIRVVESAHDMPEQEAIAAFRNLGQLRHPNILPLLGYCISGREKLLIYEYMERGDLHRWLHELPAGTPNTDEWDDDTWEVAGDWPSRHRIALGIARGLAFLHQGWAGSGKPVTHGHLVLTNILLGDDLEPRIADIGPLDNAGTPEGDVYQFGVVLFELMTGRNGWDESSVNWLRGQVKEGKELDLLDDRILIEGVEPDWQRQMVGCLHVGYLCTAQSPEKRPTMQQVVGLVKDLQPVSATSSVPS</sequence>
<comment type="caution">
    <text evidence="10">The sequence shown here is derived from an EMBL/GenBank/DDBJ whole genome shotgun (WGS) entry which is preliminary data.</text>
</comment>
<dbReference type="AlphaFoldDB" id="A0A9Q0CBR8"/>
<organism evidence="10 11">
    <name type="scientific">Rhynchospora breviuscula</name>
    <dbReference type="NCBI Taxonomy" id="2022672"/>
    <lineage>
        <taxon>Eukaryota</taxon>
        <taxon>Viridiplantae</taxon>
        <taxon>Streptophyta</taxon>
        <taxon>Embryophyta</taxon>
        <taxon>Tracheophyta</taxon>
        <taxon>Spermatophyta</taxon>
        <taxon>Magnoliopsida</taxon>
        <taxon>Liliopsida</taxon>
        <taxon>Poales</taxon>
        <taxon>Cyperaceae</taxon>
        <taxon>Cyperoideae</taxon>
        <taxon>Rhynchosporeae</taxon>
        <taxon>Rhynchospora</taxon>
    </lineage>
</organism>
<keyword evidence="8" id="KW-0732">Signal</keyword>
<dbReference type="InterPro" id="IPR046959">
    <property type="entry name" value="PRK1-6/SRF4-like"/>
</dbReference>
<dbReference type="EMBL" id="JAMQYH010000004">
    <property type="protein sequence ID" value="KAJ1690977.1"/>
    <property type="molecule type" value="Genomic_DNA"/>
</dbReference>
<evidence type="ECO:0000256" key="6">
    <source>
        <dbReference type="ARBA" id="ARBA00023136"/>
    </source>
</evidence>
<evidence type="ECO:0000313" key="10">
    <source>
        <dbReference type="EMBL" id="KAJ1690977.1"/>
    </source>
</evidence>
<dbReference type="Pfam" id="PF07714">
    <property type="entry name" value="PK_Tyr_Ser-Thr"/>
    <property type="match status" value="1"/>
</dbReference>
<evidence type="ECO:0000313" key="11">
    <source>
        <dbReference type="Proteomes" id="UP001151287"/>
    </source>
</evidence>
<dbReference type="FunFam" id="3.30.200.20:FF:000466">
    <property type="entry name" value="Putative LRR receptor-like serine/threonine-protein kinase"/>
    <property type="match status" value="1"/>
</dbReference>
<protein>
    <recommendedName>
        <fullName evidence="9">Protein kinase domain-containing protein</fullName>
    </recommendedName>
</protein>
<dbReference type="SUPFAM" id="SSF52058">
    <property type="entry name" value="L domain-like"/>
    <property type="match status" value="1"/>
</dbReference>
<dbReference type="SUPFAM" id="SSF56112">
    <property type="entry name" value="Protein kinase-like (PK-like)"/>
    <property type="match status" value="1"/>
</dbReference>
<evidence type="ECO:0000256" key="7">
    <source>
        <dbReference type="SAM" id="Phobius"/>
    </source>
</evidence>
<dbReference type="InterPro" id="IPR000719">
    <property type="entry name" value="Prot_kinase_dom"/>
</dbReference>
<evidence type="ECO:0000256" key="4">
    <source>
        <dbReference type="ARBA" id="ARBA00022737"/>
    </source>
</evidence>
<dbReference type="PROSITE" id="PS50011">
    <property type="entry name" value="PROTEIN_KINASE_DOM"/>
    <property type="match status" value="1"/>
</dbReference>
<dbReference type="GO" id="GO:0016020">
    <property type="term" value="C:membrane"/>
    <property type="evidence" value="ECO:0007669"/>
    <property type="project" value="UniProtKB-SubCell"/>
</dbReference>
<evidence type="ECO:0000256" key="5">
    <source>
        <dbReference type="ARBA" id="ARBA00022989"/>
    </source>
</evidence>
<keyword evidence="11" id="KW-1185">Reference proteome</keyword>
<accession>A0A9Q0CBR8</accession>
<proteinExistence type="predicted"/>
<dbReference type="GO" id="GO:0004672">
    <property type="term" value="F:protein kinase activity"/>
    <property type="evidence" value="ECO:0007669"/>
    <property type="project" value="InterPro"/>
</dbReference>